<reference evidence="9" key="1">
    <citation type="submission" date="2022-08" db="UniProtKB">
        <authorList>
            <consortium name="EnsemblMetazoa"/>
        </authorList>
    </citation>
    <scope>IDENTIFICATION</scope>
    <source>
        <strain evidence="9">EBRO</strain>
    </source>
</reference>
<evidence type="ECO:0000256" key="4">
    <source>
        <dbReference type="ARBA" id="ARBA00022771"/>
    </source>
</evidence>
<dbReference type="PANTHER" id="PTHR16515">
    <property type="entry name" value="PR DOMAIN ZINC FINGER PROTEIN"/>
    <property type="match status" value="1"/>
</dbReference>
<dbReference type="STRING" id="41427.A0A182JEH0"/>
<sequence length="574" mass="58887">MRLTFERLSGGCNLHRCKLCGKVVTHIRNHYHVHFPGRFECPLCRATYTRSDNLRTHCKFKHPMFNPDTRKFENMLSPTMASQAAAAAAAISAAAAAANSSFKPDFSAAAAVAANSFKPEQFSAAAAVAANYALGSFKSDFPPIPSSTAAAAAAAVAAAVAASVSPGGSGGGSGGGGGSGSGGVGVGDGCGGGGGSGGGGGGGGGSSGGGGGGGGGGDGRSGGGGGGGLVSIGSLVGGFGSASSAASGGNGSGTIAGGSFGGSGRDDQEQEEEEVEERLRDQRDRSRLSSATTATIHTCSISDSATTISTTATATAAGVLDKSDKITIIQPPAIPAAAVTATSLGRTPGAGDEMPASRSVVCCEQRAVVYGGGGGGAGTKQSHPSRHPSSEAPEVDRVRCAQRNRGPGSHSRGPLIQSAFDEFQIFEKVNSLDERKRCLLCGKVVCNVRNHYYVHFPGKYACSLCTAVYTRSDTLLMHCRSKHPELNLHHQMSYHNMFTPSREPGTAWRCRSCGKEVTNRWHHFHSHTPQRSLCPYCPASYSRIDTLRSHLRIKHADRLNAPKFSNPPNCKLPM</sequence>
<evidence type="ECO:0000256" key="2">
    <source>
        <dbReference type="ARBA" id="ARBA00022723"/>
    </source>
</evidence>
<evidence type="ECO:0000259" key="8">
    <source>
        <dbReference type="PROSITE" id="PS50157"/>
    </source>
</evidence>
<feature type="compositionally biased region" description="Gly residues" evidence="7">
    <location>
        <begin position="248"/>
        <end position="263"/>
    </location>
</feature>
<dbReference type="AlphaFoldDB" id="A0A182JEH0"/>
<accession>A0A182JEH0</accession>
<feature type="domain" description="C2H2-type" evidence="8">
    <location>
        <begin position="39"/>
        <end position="67"/>
    </location>
</feature>
<dbReference type="PANTHER" id="PTHR16515:SF57">
    <property type="entry name" value="ZINC FINGER PROTEIN 154-LIKE"/>
    <property type="match status" value="1"/>
</dbReference>
<feature type="region of interest" description="Disordered" evidence="7">
    <location>
        <begin position="243"/>
        <end position="291"/>
    </location>
</feature>
<keyword evidence="4" id="KW-0863">Zinc-finger</keyword>
<protein>
    <recommendedName>
        <fullName evidence="8">C2H2-type domain-containing protein</fullName>
    </recommendedName>
</protein>
<dbReference type="GO" id="GO:0005634">
    <property type="term" value="C:nucleus"/>
    <property type="evidence" value="ECO:0007669"/>
    <property type="project" value="UniProtKB-SubCell"/>
</dbReference>
<dbReference type="GO" id="GO:0010468">
    <property type="term" value="P:regulation of gene expression"/>
    <property type="evidence" value="ECO:0007669"/>
    <property type="project" value="TreeGrafter"/>
</dbReference>
<dbReference type="InterPro" id="IPR050331">
    <property type="entry name" value="Zinc_finger"/>
</dbReference>
<keyword evidence="2" id="KW-0479">Metal-binding</keyword>
<feature type="region of interest" description="Disordered" evidence="7">
    <location>
        <begin position="197"/>
        <end position="225"/>
    </location>
</feature>
<feature type="compositionally biased region" description="Basic and acidic residues" evidence="7">
    <location>
        <begin position="277"/>
        <end position="287"/>
    </location>
</feature>
<evidence type="ECO:0000256" key="5">
    <source>
        <dbReference type="ARBA" id="ARBA00022833"/>
    </source>
</evidence>
<feature type="domain" description="C2H2-type" evidence="8">
    <location>
        <begin position="460"/>
        <end position="483"/>
    </location>
</feature>
<dbReference type="InterPro" id="IPR036236">
    <property type="entry name" value="Znf_C2H2_sf"/>
</dbReference>
<dbReference type="PROSITE" id="PS00028">
    <property type="entry name" value="ZINC_FINGER_C2H2_1"/>
    <property type="match status" value="3"/>
</dbReference>
<evidence type="ECO:0000313" key="9">
    <source>
        <dbReference type="EnsemblMetazoa" id="AATE016560-PA.1"/>
    </source>
</evidence>
<organism evidence="9">
    <name type="scientific">Anopheles atroparvus</name>
    <name type="common">European mosquito</name>
    <dbReference type="NCBI Taxonomy" id="41427"/>
    <lineage>
        <taxon>Eukaryota</taxon>
        <taxon>Metazoa</taxon>
        <taxon>Ecdysozoa</taxon>
        <taxon>Arthropoda</taxon>
        <taxon>Hexapoda</taxon>
        <taxon>Insecta</taxon>
        <taxon>Pterygota</taxon>
        <taxon>Neoptera</taxon>
        <taxon>Endopterygota</taxon>
        <taxon>Diptera</taxon>
        <taxon>Nematocera</taxon>
        <taxon>Culicoidea</taxon>
        <taxon>Culicidae</taxon>
        <taxon>Anophelinae</taxon>
        <taxon>Anopheles</taxon>
    </lineage>
</organism>
<proteinExistence type="predicted"/>
<evidence type="ECO:0000256" key="1">
    <source>
        <dbReference type="ARBA" id="ARBA00004123"/>
    </source>
</evidence>
<comment type="subcellular location">
    <subcellularLocation>
        <location evidence="1">Nucleus</location>
    </subcellularLocation>
</comment>
<evidence type="ECO:0000256" key="7">
    <source>
        <dbReference type="SAM" id="MobiDB-lite"/>
    </source>
</evidence>
<keyword evidence="3" id="KW-0677">Repeat</keyword>
<dbReference type="GO" id="GO:0008270">
    <property type="term" value="F:zinc ion binding"/>
    <property type="evidence" value="ECO:0007669"/>
    <property type="project" value="UniProtKB-KW"/>
</dbReference>
<evidence type="ECO:0000256" key="6">
    <source>
        <dbReference type="ARBA" id="ARBA00023242"/>
    </source>
</evidence>
<name>A0A182JEH0_ANOAO</name>
<dbReference type="InterPro" id="IPR013087">
    <property type="entry name" value="Znf_C2H2_type"/>
</dbReference>
<dbReference type="SUPFAM" id="SSF57667">
    <property type="entry name" value="beta-beta-alpha zinc fingers"/>
    <property type="match status" value="1"/>
</dbReference>
<dbReference type="SMART" id="SM00614">
    <property type="entry name" value="ZnF_BED"/>
    <property type="match status" value="2"/>
</dbReference>
<dbReference type="EnsemblMetazoa" id="AATE016560-RA">
    <property type="protein sequence ID" value="AATE016560-PA.1"/>
    <property type="gene ID" value="AATE016560"/>
</dbReference>
<feature type="region of interest" description="Disordered" evidence="7">
    <location>
        <begin position="373"/>
        <end position="395"/>
    </location>
</feature>
<keyword evidence="6" id="KW-0539">Nucleus</keyword>
<evidence type="ECO:0000256" key="3">
    <source>
        <dbReference type="ARBA" id="ARBA00022737"/>
    </source>
</evidence>
<keyword evidence="5" id="KW-0862">Zinc</keyword>
<dbReference type="VEuPathDB" id="VectorBase:AATE016560"/>
<dbReference type="SMART" id="SM00355">
    <property type="entry name" value="ZnF_C2H2"/>
    <property type="match status" value="5"/>
</dbReference>
<dbReference type="PROSITE" id="PS50157">
    <property type="entry name" value="ZINC_FINGER_C2H2_2"/>
    <property type="match status" value="2"/>
</dbReference>